<comment type="similarity">
    <text evidence="3">Belongs to the SmpB family.</text>
</comment>
<dbReference type="NCBIfam" id="NF003843">
    <property type="entry name" value="PRK05422.1"/>
    <property type="match status" value="1"/>
</dbReference>
<dbReference type="CDD" id="cd09294">
    <property type="entry name" value="SmpB"/>
    <property type="match status" value="1"/>
</dbReference>
<dbReference type="EMBL" id="CP017448">
    <property type="protein sequence ID" value="AOV17340.1"/>
    <property type="molecule type" value="Genomic_DNA"/>
</dbReference>
<dbReference type="InterPro" id="IPR023620">
    <property type="entry name" value="SmpB"/>
</dbReference>
<proteinExistence type="inferred from homology"/>
<keyword evidence="2 3" id="KW-0694">RNA-binding</keyword>
<dbReference type="HAMAP" id="MF_00023">
    <property type="entry name" value="SmpB"/>
    <property type="match status" value="1"/>
</dbReference>
<gene>
    <name evidence="3" type="primary">smpB</name>
    <name evidence="5" type="ORF">BJI67_09945</name>
</gene>
<protein>
    <recommendedName>
        <fullName evidence="3">SsrA-binding protein</fullName>
    </recommendedName>
    <alternativeName>
        <fullName evidence="3">Small protein B</fullName>
    </alternativeName>
</protein>
<comment type="function">
    <text evidence="3">Required for rescue of stalled ribosomes mediated by trans-translation. Binds to transfer-messenger RNA (tmRNA), required for stable association of tmRNA with ribosomes. tmRNA and SmpB together mimic tRNA shape, replacing the anticodon stem-loop with SmpB. tmRNA is encoded by the ssrA gene; the 2 termini fold to resemble tRNA(Ala) and it encodes a 'tag peptide', a short internal open reading frame. During trans-translation Ala-aminoacylated tmRNA acts like a tRNA, entering the A-site of stalled ribosomes, displacing the stalled mRNA. The ribosome then switches to translate the ORF on the tmRNA; the nascent peptide is terminated with the 'tag peptide' encoded by the tmRNA and targeted for degradation. The ribosome is freed to recommence translation, which seems to be the essential function of trans-translation.</text>
</comment>
<feature type="region of interest" description="Disordered" evidence="4">
    <location>
        <begin position="131"/>
        <end position="159"/>
    </location>
</feature>
<dbReference type="NCBIfam" id="TIGR00086">
    <property type="entry name" value="smpB"/>
    <property type="match status" value="1"/>
</dbReference>
<evidence type="ECO:0000256" key="1">
    <source>
        <dbReference type="ARBA" id="ARBA00022490"/>
    </source>
</evidence>
<evidence type="ECO:0000256" key="2">
    <source>
        <dbReference type="ARBA" id="ARBA00022884"/>
    </source>
</evidence>
<dbReference type="GO" id="GO:0005829">
    <property type="term" value="C:cytosol"/>
    <property type="evidence" value="ECO:0007669"/>
    <property type="project" value="TreeGrafter"/>
</dbReference>
<dbReference type="SUPFAM" id="SSF74982">
    <property type="entry name" value="Small protein B (SmpB)"/>
    <property type="match status" value="1"/>
</dbReference>
<dbReference type="GO" id="GO:0070929">
    <property type="term" value="P:trans-translation"/>
    <property type="evidence" value="ECO:0007669"/>
    <property type="project" value="UniProtKB-UniRule"/>
</dbReference>
<evidence type="ECO:0000256" key="3">
    <source>
        <dbReference type="HAMAP-Rule" id="MF_00023"/>
    </source>
</evidence>
<comment type="subcellular location">
    <subcellularLocation>
        <location evidence="3">Cytoplasm</location>
    </subcellularLocation>
    <text evidence="3">The tmRNA-SmpB complex associates with stalled 70S ribosomes.</text>
</comment>
<accession>A0A1D8K8S2</accession>
<name>A0A1D8K8S2_9GAMM</name>
<evidence type="ECO:0000256" key="4">
    <source>
        <dbReference type="SAM" id="MobiDB-lite"/>
    </source>
</evidence>
<dbReference type="Pfam" id="PF01668">
    <property type="entry name" value="SmpB"/>
    <property type="match status" value="1"/>
</dbReference>
<dbReference type="InterPro" id="IPR000037">
    <property type="entry name" value="SsrA-bd_prot"/>
</dbReference>
<dbReference type="Proteomes" id="UP000095342">
    <property type="component" value="Chromosome"/>
</dbReference>
<dbReference type="InterPro" id="IPR020081">
    <property type="entry name" value="SsrA-bd_prot_CS"/>
</dbReference>
<organism evidence="5 6">
    <name type="scientific">Acidihalobacter aeolianus</name>
    <dbReference type="NCBI Taxonomy" id="2792603"/>
    <lineage>
        <taxon>Bacteria</taxon>
        <taxon>Pseudomonadati</taxon>
        <taxon>Pseudomonadota</taxon>
        <taxon>Gammaproteobacteria</taxon>
        <taxon>Chromatiales</taxon>
        <taxon>Ectothiorhodospiraceae</taxon>
        <taxon>Acidihalobacter</taxon>
    </lineage>
</organism>
<dbReference type="PANTHER" id="PTHR30308:SF2">
    <property type="entry name" value="SSRA-BINDING PROTEIN"/>
    <property type="match status" value="1"/>
</dbReference>
<dbReference type="KEGG" id="aaeo:BJI67_09945"/>
<dbReference type="GO" id="GO:0003723">
    <property type="term" value="F:RNA binding"/>
    <property type="evidence" value="ECO:0007669"/>
    <property type="project" value="UniProtKB-UniRule"/>
</dbReference>
<evidence type="ECO:0000313" key="6">
    <source>
        <dbReference type="Proteomes" id="UP000095342"/>
    </source>
</evidence>
<dbReference type="GO" id="GO:0070930">
    <property type="term" value="P:trans-translation-dependent protein tagging"/>
    <property type="evidence" value="ECO:0007669"/>
    <property type="project" value="TreeGrafter"/>
</dbReference>
<reference evidence="5 6" key="1">
    <citation type="submission" date="2016-09" db="EMBL/GenBank/DDBJ databases">
        <title>Acidihalobacter prosperus V6 (DSM14174).</title>
        <authorList>
            <person name="Khaleque H.N."/>
            <person name="Ramsay J.P."/>
            <person name="Murphy R.J.T."/>
            <person name="Kaksonen A.H."/>
            <person name="Boxall N.J."/>
            <person name="Watkin E.L.J."/>
        </authorList>
    </citation>
    <scope>NUCLEOTIDE SEQUENCE [LARGE SCALE GENOMIC DNA]</scope>
    <source>
        <strain evidence="5 6">V6</strain>
    </source>
</reference>
<dbReference type="AlphaFoldDB" id="A0A1D8K8S2"/>
<dbReference type="Gene3D" id="2.40.280.10">
    <property type="match status" value="1"/>
</dbReference>
<dbReference type="PROSITE" id="PS01317">
    <property type="entry name" value="SSRP"/>
    <property type="match status" value="1"/>
</dbReference>
<keyword evidence="6" id="KW-1185">Reference proteome</keyword>
<keyword evidence="1 3" id="KW-0963">Cytoplasm</keyword>
<dbReference type="RefSeq" id="WP_070072893.1">
    <property type="nucleotide sequence ID" value="NZ_CP017448.1"/>
</dbReference>
<evidence type="ECO:0000313" key="5">
    <source>
        <dbReference type="EMBL" id="AOV17340.1"/>
    </source>
</evidence>
<feature type="compositionally biased region" description="Basic and acidic residues" evidence="4">
    <location>
        <begin position="132"/>
        <end position="153"/>
    </location>
</feature>
<sequence length="159" mass="18237">MSKKSAKSNHNATIALNRRARHDFFIEDSFEAGLALEGWEVKSLRAGRAQLNESYALIKDGEAWLFGAHISPLLSASTHIHPDATRTRRMLLHRAELNRLIGAVERKGYTLIPLALYWKRGRAKLELGLAKGKKEHDKRATERDREWDRDKSRILKSVR</sequence>
<dbReference type="PANTHER" id="PTHR30308">
    <property type="entry name" value="TMRNA-BINDING COMPONENT OF TRANS-TRANSLATION TAGGING COMPLEX"/>
    <property type="match status" value="1"/>
</dbReference>